<dbReference type="GO" id="GO:0005634">
    <property type="term" value="C:nucleus"/>
    <property type="evidence" value="ECO:0007669"/>
    <property type="project" value="UniProtKB-SubCell"/>
</dbReference>
<evidence type="ECO:0000256" key="3">
    <source>
        <dbReference type="ARBA" id="ARBA00023015"/>
    </source>
</evidence>
<evidence type="ECO:0000256" key="4">
    <source>
        <dbReference type="ARBA" id="ARBA00023163"/>
    </source>
</evidence>
<keyword evidence="3 6" id="KW-0805">Transcription regulation</keyword>
<accession>A0AAV3P3Z7</accession>
<keyword evidence="5 6" id="KW-0539">Nucleus</keyword>
<evidence type="ECO:0000313" key="9">
    <source>
        <dbReference type="EMBL" id="GAA0146377.1"/>
    </source>
</evidence>
<feature type="region of interest" description="Disordered" evidence="7">
    <location>
        <begin position="213"/>
        <end position="240"/>
    </location>
</feature>
<evidence type="ECO:0000256" key="1">
    <source>
        <dbReference type="ARBA" id="ARBA00004123"/>
    </source>
</evidence>
<dbReference type="InterPro" id="IPR038933">
    <property type="entry name" value="Ovate"/>
</dbReference>
<keyword evidence="2 6" id="KW-0678">Repressor</keyword>
<organism evidence="9 10">
    <name type="scientific">Lithospermum erythrorhizon</name>
    <name type="common">Purple gromwell</name>
    <name type="synonym">Lithospermum officinale var. erythrorhizon</name>
    <dbReference type="NCBI Taxonomy" id="34254"/>
    <lineage>
        <taxon>Eukaryota</taxon>
        <taxon>Viridiplantae</taxon>
        <taxon>Streptophyta</taxon>
        <taxon>Embryophyta</taxon>
        <taxon>Tracheophyta</taxon>
        <taxon>Spermatophyta</taxon>
        <taxon>Magnoliopsida</taxon>
        <taxon>eudicotyledons</taxon>
        <taxon>Gunneridae</taxon>
        <taxon>Pentapetalae</taxon>
        <taxon>asterids</taxon>
        <taxon>lamiids</taxon>
        <taxon>Boraginales</taxon>
        <taxon>Boraginaceae</taxon>
        <taxon>Boraginoideae</taxon>
        <taxon>Lithospermeae</taxon>
        <taxon>Lithospermum</taxon>
    </lineage>
</organism>
<dbReference type="AlphaFoldDB" id="A0AAV3P3Z7"/>
<evidence type="ECO:0000259" key="8">
    <source>
        <dbReference type="PROSITE" id="PS51754"/>
    </source>
</evidence>
<evidence type="ECO:0000313" key="10">
    <source>
        <dbReference type="Proteomes" id="UP001454036"/>
    </source>
</evidence>
<name>A0AAV3P3Z7_LITER</name>
<evidence type="ECO:0000256" key="5">
    <source>
        <dbReference type="ARBA" id="ARBA00023242"/>
    </source>
</evidence>
<dbReference type="EMBL" id="BAABME010016538">
    <property type="protein sequence ID" value="GAA0146377.1"/>
    <property type="molecule type" value="Genomic_DNA"/>
</dbReference>
<comment type="function">
    <text evidence="6">Transcriptional repressor that regulates multiple aspects of plant growth and development.</text>
</comment>
<keyword evidence="4 6" id="KW-0804">Transcription</keyword>
<feature type="compositionally biased region" description="Basic residues" evidence="7">
    <location>
        <begin position="228"/>
        <end position="237"/>
    </location>
</feature>
<dbReference type="NCBIfam" id="TIGR01568">
    <property type="entry name" value="A_thal_3678"/>
    <property type="match status" value="1"/>
</dbReference>
<reference evidence="9 10" key="1">
    <citation type="submission" date="2024-01" db="EMBL/GenBank/DDBJ databases">
        <title>The complete chloroplast genome sequence of Lithospermum erythrorhizon: insights into the phylogenetic relationship among Boraginaceae species and the maternal lineages of purple gromwells.</title>
        <authorList>
            <person name="Okada T."/>
            <person name="Watanabe K."/>
        </authorList>
    </citation>
    <scope>NUCLEOTIDE SEQUENCE [LARGE SCALE GENOMIC DNA]</scope>
</reference>
<dbReference type="GO" id="GO:0045892">
    <property type="term" value="P:negative regulation of DNA-templated transcription"/>
    <property type="evidence" value="ECO:0007669"/>
    <property type="project" value="UniProtKB-UniRule"/>
</dbReference>
<keyword evidence="10" id="KW-1185">Reference proteome</keyword>
<feature type="domain" description="OVATE" evidence="8">
    <location>
        <begin position="251"/>
        <end position="310"/>
    </location>
</feature>
<dbReference type="PROSITE" id="PS51754">
    <property type="entry name" value="OVATE"/>
    <property type="match status" value="1"/>
</dbReference>
<comment type="caution">
    <text evidence="9">The sequence shown here is derived from an EMBL/GenBank/DDBJ whole genome shotgun (WGS) entry which is preliminary data.</text>
</comment>
<dbReference type="PANTHER" id="PTHR33057:SF17">
    <property type="entry name" value="TRANSCRIPTION REPRESSOR OFP8"/>
    <property type="match status" value="1"/>
</dbReference>
<proteinExistence type="predicted"/>
<dbReference type="PANTHER" id="PTHR33057">
    <property type="entry name" value="TRANSCRIPTION REPRESSOR OFP7-RELATED"/>
    <property type="match status" value="1"/>
</dbReference>
<evidence type="ECO:0000256" key="7">
    <source>
        <dbReference type="SAM" id="MobiDB-lite"/>
    </source>
</evidence>
<dbReference type="InterPro" id="IPR006458">
    <property type="entry name" value="Ovate_C"/>
</dbReference>
<evidence type="ECO:0000256" key="2">
    <source>
        <dbReference type="ARBA" id="ARBA00022491"/>
    </source>
</evidence>
<dbReference type="Pfam" id="PF04844">
    <property type="entry name" value="Ovate"/>
    <property type="match status" value="1"/>
</dbReference>
<comment type="subcellular location">
    <subcellularLocation>
        <location evidence="1 6">Nucleus</location>
    </subcellularLocation>
</comment>
<protein>
    <recommendedName>
        <fullName evidence="6">Transcription repressor</fullName>
    </recommendedName>
    <alternativeName>
        <fullName evidence="6">Ovate family protein</fullName>
    </alternativeName>
</protein>
<gene>
    <name evidence="9" type="ORF">LIER_36300</name>
</gene>
<sequence length="314" mass="36074">MDNHFIRRFPRFFSSSFTLCQSRNNEPDIVNTSTLITKTTQILQQNGRIHADSHLNHLMKSKNIKNDQNMSHVDQSKPIKNDQNMSHVDQRVLGDSKDLKVNSSSCNSLLFSSEEYGTFCSFSTASAESFRLMKLAESKKLVGRCSSEVSVRSVGSILTELTQKTEKIEEKGNENRAFSKKNAKPNEKFETNKWVFQEAYEVPGIPAELYYKQNKKRRPQKSTNSWGRNRRRRGGGRRRGENGDIGLCYIVEKSSSDPYRDFRTSIVEMMLENQIFGAQDLEKLLHCLLSLNLPCYHKVIVDVFSEICQTLYAM</sequence>
<dbReference type="Proteomes" id="UP001454036">
    <property type="component" value="Unassembled WGS sequence"/>
</dbReference>
<evidence type="ECO:0000256" key="6">
    <source>
        <dbReference type="RuleBase" id="RU367028"/>
    </source>
</evidence>